<comment type="subcellular location">
    <subcellularLocation>
        <location evidence="1 6">Cytoplasm</location>
        <location evidence="1 6">Cytoskeleton</location>
        <location evidence="1 6">Microtubule organizing center</location>
    </subcellularLocation>
</comment>
<evidence type="ECO:0000259" key="7">
    <source>
        <dbReference type="Pfam" id="PF04130"/>
    </source>
</evidence>
<dbReference type="GO" id="GO:0031122">
    <property type="term" value="P:cytoplasmic microtubule organization"/>
    <property type="evidence" value="ECO:0007669"/>
    <property type="project" value="TreeGrafter"/>
</dbReference>
<protein>
    <recommendedName>
        <fullName evidence="6">Spindle pole body component</fullName>
    </recommendedName>
</protein>
<dbReference type="Gene3D" id="1.20.120.1900">
    <property type="entry name" value="Gamma-tubulin complex, C-terminal domain"/>
    <property type="match status" value="2"/>
</dbReference>
<dbReference type="GO" id="GO:0000922">
    <property type="term" value="C:spindle pole"/>
    <property type="evidence" value="ECO:0007669"/>
    <property type="project" value="InterPro"/>
</dbReference>
<feature type="domain" description="Gamma tubulin complex component protein N-terminal" evidence="8">
    <location>
        <begin position="194"/>
        <end position="288"/>
    </location>
</feature>
<comment type="similarity">
    <text evidence="2 6">Belongs to the TUBGCP family.</text>
</comment>
<sequence length="828" mass="97780">MLHEILFALLGKPGNIIKEYEDKFQLEENLNFLNNSEKSIINQICILGFYFQKIEQFLEENYQSFQKLQVIEKLNIKNSNEAENEIFQETSVIGNSAYLKAFCFGVEGIIDDYREKIISIEKNFLKERVFTIASLRIKLSDDLEIIPDLYQLIEKINDNNIKGGQLLDLVFNKSQTGNSILRELYQKLSQENNWEYDWDQMYSIRLSQLPQSYISIKQAEKILFIGKGMRVLRSQKNLHEINNSFLPEQYVLQLIGQLNEFGTFQFNNIIEKLRYYIANQLLDLVIKKENLFDHLSIMLKYFLMTDGEFFQVFQEESRDLMQLPPNANAEQRLNNIILPQTILKLGFEDKQLIKNLFFRIKSNGFDYPNFQNLTGLNIMGNVVQSKNQYIRFNPMKTIKQSGSCWFGFRQNILNGFKMNFSFRFKKEKNFLAGAGQIGLGKGFSPQKSILRQNQELSAQKSVNSHQIQQSPIRPSYQNSGANYFSNNQNQLNQNKEETYQNIFCLCFQSQKEISSQKVAPVLLSELNEYLVNFIEEQLQVVKIEYKDDILSVFLDDYDQFKQDNQKKMDLENVSKAPVLKIKLKIQDYLKLDIGKCYVGFLNNSINGNCAFDLMGWNMLGYSLFNSEDSWNGLTLDYTVKWPLNLILSSQVMEQYKTLFRLFFPFRQIQVDIQKTWFSFMRYQRRDQLTKNYKDMLVLRNQMGLVLDSFWSYFHCDVIQGAWVNLCEKIKIIDDFEELRSILEKHLESIKDKVFLKKHNILEKNGIEIEFLMEDFENIKNDFENTFLNLLNTLILLNKESNENNLFQLLLKLDYNKYYEQMNDQSYLM</sequence>
<dbReference type="GO" id="GO:0051225">
    <property type="term" value="P:spindle assembly"/>
    <property type="evidence" value="ECO:0007669"/>
    <property type="project" value="TreeGrafter"/>
</dbReference>
<name>A0A0V0QKZ1_PSEPJ</name>
<evidence type="ECO:0000256" key="5">
    <source>
        <dbReference type="ARBA" id="ARBA00023212"/>
    </source>
</evidence>
<evidence type="ECO:0000259" key="8">
    <source>
        <dbReference type="Pfam" id="PF17681"/>
    </source>
</evidence>
<evidence type="ECO:0000256" key="2">
    <source>
        <dbReference type="ARBA" id="ARBA00010337"/>
    </source>
</evidence>
<dbReference type="GO" id="GO:0000278">
    <property type="term" value="P:mitotic cell cycle"/>
    <property type="evidence" value="ECO:0007669"/>
    <property type="project" value="TreeGrafter"/>
</dbReference>
<dbReference type="AlphaFoldDB" id="A0A0V0QKZ1"/>
<dbReference type="PANTHER" id="PTHR19302:SF27">
    <property type="entry name" value="GAMMA-TUBULIN COMPLEX COMPONENT 4"/>
    <property type="match status" value="1"/>
</dbReference>
<dbReference type="OrthoDB" id="78652at2759"/>
<feature type="domain" description="Gamma tubulin complex component C-terminal" evidence="7">
    <location>
        <begin position="526"/>
        <end position="761"/>
    </location>
</feature>
<organism evidence="9 10">
    <name type="scientific">Pseudocohnilembus persalinus</name>
    <name type="common">Ciliate</name>
    <dbReference type="NCBI Taxonomy" id="266149"/>
    <lineage>
        <taxon>Eukaryota</taxon>
        <taxon>Sar</taxon>
        <taxon>Alveolata</taxon>
        <taxon>Ciliophora</taxon>
        <taxon>Intramacronucleata</taxon>
        <taxon>Oligohymenophorea</taxon>
        <taxon>Scuticociliatia</taxon>
        <taxon>Philasterida</taxon>
        <taxon>Pseudocohnilembidae</taxon>
        <taxon>Pseudocohnilembus</taxon>
    </lineage>
</organism>
<reference evidence="9 10" key="1">
    <citation type="journal article" date="2015" name="Sci. Rep.">
        <title>Genome of the facultative scuticociliatosis pathogen Pseudocohnilembus persalinus provides insight into its virulence through horizontal gene transfer.</title>
        <authorList>
            <person name="Xiong J."/>
            <person name="Wang G."/>
            <person name="Cheng J."/>
            <person name="Tian M."/>
            <person name="Pan X."/>
            <person name="Warren A."/>
            <person name="Jiang C."/>
            <person name="Yuan D."/>
            <person name="Miao W."/>
        </authorList>
    </citation>
    <scope>NUCLEOTIDE SEQUENCE [LARGE SCALE GENOMIC DNA]</scope>
    <source>
        <strain evidence="9">36N120E</strain>
    </source>
</reference>
<dbReference type="InterPro" id="IPR040457">
    <property type="entry name" value="GCP_C"/>
</dbReference>
<dbReference type="GO" id="GO:0051011">
    <property type="term" value="F:microtubule minus-end binding"/>
    <property type="evidence" value="ECO:0007669"/>
    <property type="project" value="TreeGrafter"/>
</dbReference>
<comment type="caution">
    <text evidence="9">The sequence shown here is derived from an EMBL/GenBank/DDBJ whole genome shotgun (WGS) entry which is preliminary data.</text>
</comment>
<evidence type="ECO:0000313" key="10">
    <source>
        <dbReference type="Proteomes" id="UP000054937"/>
    </source>
</evidence>
<evidence type="ECO:0000313" key="9">
    <source>
        <dbReference type="EMBL" id="KRX02900.1"/>
    </source>
</evidence>
<dbReference type="InterPro" id="IPR007259">
    <property type="entry name" value="GCP"/>
</dbReference>
<dbReference type="GO" id="GO:0043015">
    <property type="term" value="F:gamma-tubulin binding"/>
    <property type="evidence" value="ECO:0007669"/>
    <property type="project" value="InterPro"/>
</dbReference>
<dbReference type="InterPro" id="IPR042241">
    <property type="entry name" value="GCP_C_sf"/>
</dbReference>
<dbReference type="GO" id="GO:0005874">
    <property type="term" value="C:microtubule"/>
    <property type="evidence" value="ECO:0007669"/>
    <property type="project" value="UniProtKB-KW"/>
</dbReference>
<dbReference type="InterPro" id="IPR041470">
    <property type="entry name" value="GCP_N"/>
</dbReference>
<keyword evidence="10" id="KW-1185">Reference proteome</keyword>
<keyword evidence="3 6" id="KW-0963">Cytoplasm</keyword>
<evidence type="ECO:0000256" key="1">
    <source>
        <dbReference type="ARBA" id="ARBA00004267"/>
    </source>
</evidence>
<dbReference type="OMA" id="RVHETFV"/>
<keyword evidence="5 6" id="KW-0206">Cytoskeleton</keyword>
<dbReference type="FunCoup" id="A0A0V0QKZ1">
    <property type="interactions" value="190"/>
</dbReference>
<dbReference type="GO" id="GO:0051321">
    <property type="term" value="P:meiotic cell cycle"/>
    <property type="evidence" value="ECO:0007669"/>
    <property type="project" value="TreeGrafter"/>
</dbReference>
<evidence type="ECO:0000256" key="6">
    <source>
        <dbReference type="RuleBase" id="RU363050"/>
    </source>
</evidence>
<dbReference type="EMBL" id="LDAU01000151">
    <property type="protein sequence ID" value="KRX02900.1"/>
    <property type="molecule type" value="Genomic_DNA"/>
</dbReference>
<dbReference type="Proteomes" id="UP000054937">
    <property type="component" value="Unassembled WGS sequence"/>
</dbReference>
<accession>A0A0V0QKZ1</accession>
<evidence type="ECO:0000256" key="3">
    <source>
        <dbReference type="ARBA" id="ARBA00022490"/>
    </source>
</evidence>
<keyword evidence="4 6" id="KW-0493">Microtubule</keyword>
<dbReference type="GO" id="GO:0000930">
    <property type="term" value="C:gamma-tubulin complex"/>
    <property type="evidence" value="ECO:0007669"/>
    <property type="project" value="TreeGrafter"/>
</dbReference>
<dbReference type="Pfam" id="PF04130">
    <property type="entry name" value="GCP_C_terminal"/>
    <property type="match status" value="1"/>
</dbReference>
<dbReference type="InParanoid" id="A0A0V0QKZ1"/>
<dbReference type="GO" id="GO:0007020">
    <property type="term" value="P:microtubule nucleation"/>
    <property type="evidence" value="ECO:0007669"/>
    <property type="project" value="InterPro"/>
</dbReference>
<evidence type="ECO:0000256" key="4">
    <source>
        <dbReference type="ARBA" id="ARBA00022701"/>
    </source>
</evidence>
<feature type="domain" description="Gamma tubulin complex component protein N-terminal" evidence="8">
    <location>
        <begin position="2"/>
        <end position="191"/>
    </location>
</feature>
<gene>
    <name evidence="9" type="ORF">PPERSA_04103</name>
</gene>
<proteinExistence type="inferred from homology"/>
<dbReference type="Pfam" id="PF17681">
    <property type="entry name" value="GCP_N_terminal"/>
    <property type="match status" value="2"/>
</dbReference>
<dbReference type="PANTHER" id="PTHR19302">
    <property type="entry name" value="GAMMA TUBULIN COMPLEX PROTEIN"/>
    <property type="match status" value="1"/>
</dbReference>